<evidence type="ECO:0000313" key="5">
    <source>
        <dbReference type="Proteomes" id="UP000249819"/>
    </source>
</evidence>
<dbReference type="InterPro" id="IPR043782">
    <property type="entry name" value="DUF5724"/>
</dbReference>
<dbReference type="InterPro" id="IPR025406">
    <property type="entry name" value="DUF4132"/>
</dbReference>
<dbReference type="Pfam" id="PF13569">
    <property type="entry name" value="DUF4132"/>
    <property type="match status" value="1"/>
</dbReference>
<dbReference type="InterPro" id="IPR016024">
    <property type="entry name" value="ARM-type_fold"/>
</dbReference>
<reference evidence="4 5" key="1">
    <citation type="submission" date="2018-06" db="EMBL/GenBank/DDBJ databases">
        <title>Genomic Encyclopedia of Archaeal and Bacterial Type Strains, Phase II (KMG-II): from individual species to whole genera.</title>
        <authorList>
            <person name="Goeker M."/>
        </authorList>
    </citation>
    <scope>NUCLEOTIDE SEQUENCE [LARGE SCALE GENOMIC DNA]</scope>
    <source>
        <strain evidence="4 5">DSM 29821</strain>
    </source>
</reference>
<gene>
    <name evidence="4" type="ORF">CLV59_11279</name>
</gene>
<keyword evidence="5" id="KW-1185">Reference proteome</keyword>
<feature type="domain" description="DUF7737" evidence="3">
    <location>
        <begin position="1573"/>
        <end position="1673"/>
    </location>
</feature>
<dbReference type="Pfam" id="PF18991">
    <property type="entry name" value="DUF5724"/>
    <property type="match status" value="1"/>
</dbReference>
<evidence type="ECO:0000259" key="1">
    <source>
        <dbReference type="Pfam" id="PF13569"/>
    </source>
</evidence>
<dbReference type="EMBL" id="QLMA01000012">
    <property type="protein sequence ID" value="RAJ73738.1"/>
    <property type="molecule type" value="Genomic_DNA"/>
</dbReference>
<evidence type="ECO:0000313" key="4">
    <source>
        <dbReference type="EMBL" id="RAJ73738.1"/>
    </source>
</evidence>
<feature type="domain" description="DUF5724" evidence="2">
    <location>
        <begin position="83"/>
        <end position="1269"/>
    </location>
</feature>
<organism evidence="4 5">
    <name type="scientific">Chitinophaga dinghuensis</name>
    <dbReference type="NCBI Taxonomy" id="1539050"/>
    <lineage>
        <taxon>Bacteria</taxon>
        <taxon>Pseudomonadati</taxon>
        <taxon>Bacteroidota</taxon>
        <taxon>Chitinophagia</taxon>
        <taxon>Chitinophagales</taxon>
        <taxon>Chitinophagaceae</taxon>
        <taxon>Chitinophaga</taxon>
    </lineage>
</organism>
<dbReference type="Pfam" id="PF24879">
    <property type="entry name" value="DUF7737"/>
    <property type="match status" value="1"/>
</dbReference>
<feature type="domain" description="DUF4132" evidence="1">
    <location>
        <begin position="1310"/>
        <end position="1482"/>
    </location>
</feature>
<proteinExistence type="predicted"/>
<protein>
    <submittedName>
        <fullName evidence="4">Uncharacterized protein DUF4132</fullName>
    </submittedName>
</protein>
<evidence type="ECO:0000259" key="2">
    <source>
        <dbReference type="Pfam" id="PF18991"/>
    </source>
</evidence>
<comment type="caution">
    <text evidence="4">The sequence shown here is derived from an EMBL/GenBank/DDBJ whole genome shotgun (WGS) entry which is preliminary data.</text>
</comment>
<accession>A0A327VKN6</accession>
<evidence type="ECO:0000259" key="3">
    <source>
        <dbReference type="Pfam" id="PF24879"/>
    </source>
</evidence>
<sequence length="1678" mass="192834">METKVLLKDWEVPGFRKTLVDTLKAVYKGSESHPLLNPSSAKAGLVLMNEDEEFQPAPNQYPPNKFSYGDDRYEFFVKYLGNDDWEGTEKEGLLTFFFGPEWMPYAKYAWSQIRFRSYQRSYYRRSFRAPNNRELYLANQLNFLQSAILQAHIQEYYTPEKATCYKMTLVEQVRYSFALGGDNMILIWAAALDAGDEALFQVFEDIVYNKDSLGKMTAQVLKALLNSEKEKCWQLVEKLLLAAQRQEGLRQTITESLDECSLGAMKYMMKVIIDEKLYRFSGVVRALDVWAGLGWLVEKDTTVKTFFEKGFHYLTNPQDIPAAIDSPNNGDVYMALWALGIMDVQNTLPFLAKLLTTGNSEKQCLAVKFANESSHFNLDMPIFEKALASDDIAVLGLAVSSITTLVQYNKSHYSRHYPNLFDQLHQVLIRVKEKAKTVTGKVFSWTIIQYDRNHVLQAMSYLFNNDPAKLDILLSYFEEMDVQMRERLTHIVLPGYSEYHWERAEKKPVTPLQRDYAFRILKDRGEFNVKVAFRVINTLELTLEDLQIFVEMLKRKSANVRASIIPIIVKQPDSMVTNLTGQLLQGDAEQRTAGLDVAMQLKKAGRVPEQIVTWAEEFSSRKNIAQKEEILLTQLKAADGALMLTAENGFSLYNPANIVRTALPPIRPENIYEQLLAKNAFGLSMSVEKVRAAITDLYNVYLAHGNHEYEVESWDGSRNTIILSNSFQSNKPYNYKFATKEEEFNAYPLPEVWEAWYKASGLTDMDLYIIGVLAQDKKDVVPEKWRPLIQNIPSKSALMPQEIVDKFRYRNPMQSIIAVLLFVHPPADKYEWLIGACTRLFASLPEDYLTAKDPEEPRHFYKNGMGWQSTHTMGIFLDSFNSKELAEHQVQDVWQIYRWRQYSGRPENIMPCNPPLGLICRAFQAGIINEDELYDGLMDTDYLHQLSTNKYGKQYKTWFETYPFLTSYFNRIRETFLDAELKRGDSATSITMKVQQFGHIFGINRFFELLTGLGKTNLYRGYVYSADSKEYNKTELFSVLIKRCYPAEGDTQDIFNKAAKAAQLPEQRLIDAAVYAPHWQKYISSFLGWKGLDSAIWWMHAHTKSSGYNEQNAEAESEIAKYSAVDLQDFKDGAVDKDWFQRAYKELGKDRWQMVYDAAKYISDGNAHRRARLYADVIIGDLKLKEVTAKVKDKRDQDYLRLYGLVTLAKANPQKDVLSRYQVLQQFHKETKQFGSQKQTSENLAYRIAMENLARNAGYTDPLRLSWAMETKQVQEIMAANTQIQLDDVAIGLIIDEEGMADVVAFKGDKQLKAIPPKYKKDKKVLELLDYRKTLREQFSRSRKALEDAMVRADVFTKSELEALFGHPVISKHLEKLIFISGDKLGFWRNGKLSDANGKEHTLEDKADLRIAHCTDLYASGQWSGYQHYCFTQSLQQPFKQIFRELYLPLEEELKENTISRRYAGHQVQPSQTVALLKSRGWKVDYQEGLQKVFHKHAFVAKLYAMADWFSPADVESPTLETIEFHYLKTGKSVPFAEIPSHIFSEVMRDIDLVVSVAHVGGVDPEASHSSIELRKVLVEESARLFKLRNVTVKGNHVFIKGHYGEYSVHLGSAVVHQLPGNYLSILPVHSQHRGRIFLPFVDDDPRSSELISKVLLLARDKEIQDPTVLRQLSIAAK</sequence>
<dbReference type="SUPFAM" id="SSF48371">
    <property type="entry name" value="ARM repeat"/>
    <property type="match status" value="1"/>
</dbReference>
<dbReference type="OrthoDB" id="9763697at2"/>
<dbReference type="Proteomes" id="UP000249819">
    <property type="component" value="Unassembled WGS sequence"/>
</dbReference>
<name>A0A327VKN6_9BACT</name>
<dbReference type="InterPro" id="IPR056639">
    <property type="entry name" value="DUF7737"/>
</dbReference>
<dbReference type="RefSeq" id="WP_111595369.1">
    <property type="nucleotide sequence ID" value="NZ_QLMA01000012.1"/>
</dbReference>